<protein>
    <submittedName>
        <fullName evidence="2">Uncharacterized protein LOC105049880</fullName>
    </submittedName>
</protein>
<proteinExistence type="predicted"/>
<gene>
    <name evidence="2" type="primary">LOC105049880</name>
</gene>
<keyword evidence="1" id="KW-1185">Reference proteome</keyword>
<name>A0A6I9RKL5_ELAGV</name>
<dbReference type="AlphaFoldDB" id="A0A6I9RKL5"/>
<reference evidence="2" key="1">
    <citation type="submission" date="2025-08" db="UniProtKB">
        <authorList>
            <consortium name="RefSeq"/>
        </authorList>
    </citation>
    <scope>IDENTIFICATION</scope>
</reference>
<dbReference type="Proteomes" id="UP000504607">
    <property type="component" value="Chromosome 1"/>
</dbReference>
<sequence length="149" mass="16889">MEGSPIFRDKRMIHQIFREKSSRNKKARGARISQGVTHSNTTLCSDRTNYRVLMGCNALILIINHGIDAMLTEAMLYEADNFLDLPLMEELAHTSDGIMGPTLCGTWQHTLGGFHGQNWCHCLCHSGYPLHMSRVHLGPNKPCSRRKRQ</sequence>
<dbReference type="InParanoid" id="A0A6I9RKL5"/>
<dbReference type="RefSeq" id="XP_010927964.1">
    <property type="nucleotide sequence ID" value="XM_010929662.1"/>
</dbReference>
<evidence type="ECO:0000313" key="2">
    <source>
        <dbReference type="RefSeq" id="XP_010927964.1"/>
    </source>
</evidence>
<organism evidence="1 2">
    <name type="scientific">Elaeis guineensis var. tenera</name>
    <name type="common">Oil palm</name>
    <dbReference type="NCBI Taxonomy" id="51953"/>
    <lineage>
        <taxon>Eukaryota</taxon>
        <taxon>Viridiplantae</taxon>
        <taxon>Streptophyta</taxon>
        <taxon>Embryophyta</taxon>
        <taxon>Tracheophyta</taxon>
        <taxon>Spermatophyta</taxon>
        <taxon>Magnoliopsida</taxon>
        <taxon>Liliopsida</taxon>
        <taxon>Arecaceae</taxon>
        <taxon>Arecoideae</taxon>
        <taxon>Cocoseae</taxon>
        <taxon>Elaeidinae</taxon>
        <taxon>Elaeis</taxon>
    </lineage>
</organism>
<accession>A0A6I9RKL5</accession>
<evidence type="ECO:0000313" key="1">
    <source>
        <dbReference type="Proteomes" id="UP000504607"/>
    </source>
</evidence>